<comment type="caution">
    <text evidence="1">The sequence shown here is derived from an EMBL/GenBank/DDBJ whole genome shotgun (WGS) entry which is preliminary data.</text>
</comment>
<evidence type="ECO:0000313" key="1">
    <source>
        <dbReference type="EMBL" id="MEA3569639.1"/>
    </source>
</evidence>
<dbReference type="EMBL" id="JAYERP010000001">
    <property type="protein sequence ID" value="MEA3569639.1"/>
    <property type="molecule type" value="Genomic_DNA"/>
</dbReference>
<protein>
    <submittedName>
        <fullName evidence="1">Uncharacterized protein</fullName>
    </submittedName>
</protein>
<organism evidence="1 2">
    <name type="scientific">Paenibacillus phoenicis</name>
    <dbReference type="NCBI Taxonomy" id="554117"/>
    <lineage>
        <taxon>Bacteria</taxon>
        <taxon>Bacillati</taxon>
        <taxon>Bacillota</taxon>
        <taxon>Bacilli</taxon>
        <taxon>Bacillales</taxon>
        <taxon>Paenibacillaceae</taxon>
        <taxon>Paenibacillus</taxon>
    </lineage>
</organism>
<dbReference type="Proteomes" id="UP001292216">
    <property type="component" value="Unassembled WGS sequence"/>
</dbReference>
<keyword evidence="2" id="KW-1185">Reference proteome</keyword>
<sequence>MLARSSSIFYLIYLLFSLLMGNRTLAPHEETAPVYPERLAGQIEDEILKVTANATRSEDGSEYRLEVTLTNKTGTMVNIIADCGSSITIVRKEPPPEDRICAAVYSMGIYKHSSTTEQYDVPVTDIINETLMIKIRYEDEGVRGSLELSLTAES</sequence>
<accession>A0ABU5PI78</accession>
<name>A0ABU5PI78_9BACL</name>
<dbReference type="RefSeq" id="WP_323076579.1">
    <property type="nucleotide sequence ID" value="NZ_CBCSKM010000011.1"/>
</dbReference>
<evidence type="ECO:0000313" key="2">
    <source>
        <dbReference type="Proteomes" id="UP001292216"/>
    </source>
</evidence>
<proteinExistence type="predicted"/>
<gene>
    <name evidence="1" type="ORF">U9M73_06460</name>
</gene>
<reference evidence="1 2" key="1">
    <citation type="submission" date="2023-12" db="EMBL/GenBank/DDBJ databases">
        <title>Whole genome sequencing of Paenibacillus phoenicis isolated from the Phoenix Mars Lander spacecraft assembly facility.</title>
        <authorList>
            <person name="Garcia A."/>
            <person name="Venkateswaran K."/>
        </authorList>
    </citation>
    <scope>NUCLEOTIDE SEQUENCE [LARGE SCALE GENOMIC DNA]</scope>
    <source>
        <strain evidence="1 2">3PO2SA</strain>
    </source>
</reference>